<dbReference type="PANTHER" id="PTHR10046">
    <property type="entry name" value="ATP DEPENDENT LON PROTEASE FAMILY MEMBER"/>
    <property type="match status" value="1"/>
</dbReference>
<evidence type="ECO:0000313" key="9">
    <source>
        <dbReference type="Proteomes" id="UP000318667"/>
    </source>
</evidence>
<dbReference type="AlphaFoldDB" id="A0A562JPD0"/>
<evidence type="ECO:0000313" key="8">
    <source>
        <dbReference type="EMBL" id="TWH84835.1"/>
    </source>
</evidence>
<keyword evidence="9" id="KW-1185">Reference proteome</keyword>
<dbReference type="InterPro" id="IPR008269">
    <property type="entry name" value="Lon_proteolytic"/>
</dbReference>
<dbReference type="EMBL" id="VLKI01000010">
    <property type="protein sequence ID" value="TWH84835.1"/>
    <property type="molecule type" value="Genomic_DNA"/>
</dbReference>
<dbReference type="InterPro" id="IPR000523">
    <property type="entry name" value="Mg_chelatse_chII-like_cat_dom"/>
</dbReference>
<feature type="domain" description="Lon proteolytic" evidence="7">
    <location>
        <begin position="349"/>
        <end position="535"/>
    </location>
</feature>
<dbReference type="SUPFAM" id="SSF54211">
    <property type="entry name" value="Ribosomal protein S5 domain 2-like"/>
    <property type="match status" value="1"/>
</dbReference>
<keyword evidence="6" id="KW-0472">Membrane</keyword>
<dbReference type="CDD" id="cd18139">
    <property type="entry name" value="HLD_clamp_RarA"/>
    <property type="match status" value="1"/>
</dbReference>
<sequence>MSWTGIALFIQLFFGIVIGLYFWNLLRSQRTQKVSIDRESRKEMDVLKKMRSISLTEPLAEKVRPTSFADIVGQEDGIKSLKAALCGPNPQHVIIYGPPGVGKTAAARLVLEEAKKNEKSPFQPSSVFIELDATTARFDERGIADPLIGSVHDPIYQGAGAMGQAGIPQPKQGAVTNAHGGVLFIDEIGELHPIQMNKLLKVLEDRKVFLESAYYNEENTQIPNHIHDIFKNGLPADFRLIGATTRTPNEIPPAIRSRCMEVFFRELAEEEIAVIGKKAADKVNLKISENALGILANYARNGREAVNMVQISAGLAITEDRGYIKDEDIEWVIQSSQLTPRMERKINSNSAVGLVNGLAVYGPNSGALLDIEVTVIPAKEKGSINITGIVEEESIGGQGKSIRRKSMAKGSIENVITVLRSMGVPADEYDIHVNFPGGVPIDGPSAGIAMATGIYSAIYKRPVDHTLAMTGEISIHGYVKPIGGVYPKVKAAKKAGAQTVIIPKENMQSILKEITGIKIVPVSHLNEVFELALLKDFHKEQAITASIELSKKESI</sequence>
<dbReference type="Gene3D" id="3.40.50.300">
    <property type="entry name" value="P-loop containing nucleotide triphosphate hydrolases"/>
    <property type="match status" value="1"/>
</dbReference>
<feature type="transmembrane region" description="Helical" evidence="6">
    <location>
        <begin position="6"/>
        <end position="26"/>
    </location>
</feature>
<dbReference type="InterPro" id="IPR027417">
    <property type="entry name" value="P-loop_NTPase"/>
</dbReference>
<dbReference type="PRINTS" id="PR00830">
    <property type="entry name" value="ENDOLAPTASE"/>
</dbReference>
<keyword evidence="2 5" id="KW-0378">Hydrolase</keyword>
<dbReference type="GO" id="GO:0005524">
    <property type="term" value="F:ATP binding"/>
    <property type="evidence" value="ECO:0007669"/>
    <property type="project" value="InterPro"/>
</dbReference>
<feature type="active site" evidence="5">
    <location>
        <position position="445"/>
    </location>
</feature>
<dbReference type="NCBIfam" id="TIGR02902">
    <property type="entry name" value="spore_lonB"/>
    <property type="match status" value="1"/>
</dbReference>
<name>A0A562JPD0_9BACI</name>
<dbReference type="Pfam" id="PF05362">
    <property type="entry name" value="Lon_C"/>
    <property type="match status" value="1"/>
</dbReference>
<dbReference type="GO" id="GO:0006508">
    <property type="term" value="P:proteolysis"/>
    <property type="evidence" value="ECO:0007669"/>
    <property type="project" value="UniProtKB-KW"/>
</dbReference>
<evidence type="ECO:0000256" key="3">
    <source>
        <dbReference type="ARBA" id="ARBA00022825"/>
    </source>
</evidence>
<dbReference type="PROSITE" id="PS51786">
    <property type="entry name" value="LON_PROTEOLYTIC"/>
    <property type="match status" value="1"/>
</dbReference>
<dbReference type="InterPro" id="IPR014251">
    <property type="entry name" value="Spore_LonB"/>
</dbReference>
<comment type="subunit">
    <text evidence="4">Homohexamer. Organized in a ring with a central cavity.</text>
</comment>
<dbReference type="GO" id="GO:0004252">
    <property type="term" value="F:serine-type endopeptidase activity"/>
    <property type="evidence" value="ECO:0007669"/>
    <property type="project" value="UniProtKB-UniRule"/>
</dbReference>
<dbReference type="CDD" id="cd00009">
    <property type="entry name" value="AAA"/>
    <property type="match status" value="1"/>
</dbReference>
<dbReference type="SUPFAM" id="SSF52540">
    <property type="entry name" value="P-loop containing nucleoside triphosphate hydrolases"/>
    <property type="match status" value="1"/>
</dbReference>
<evidence type="ECO:0000256" key="6">
    <source>
        <dbReference type="SAM" id="Phobius"/>
    </source>
</evidence>
<keyword evidence="3 5" id="KW-0720">Serine protease</keyword>
<gene>
    <name evidence="8" type="ORF">IQ19_03420</name>
</gene>
<dbReference type="Proteomes" id="UP000318667">
    <property type="component" value="Unassembled WGS sequence"/>
</dbReference>
<dbReference type="InterPro" id="IPR020568">
    <property type="entry name" value="Ribosomal_Su5_D2-typ_SF"/>
</dbReference>
<dbReference type="Pfam" id="PF01078">
    <property type="entry name" value="Mg_chelatase"/>
    <property type="match status" value="1"/>
</dbReference>
<evidence type="ECO:0000256" key="2">
    <source>
        <dbReference type="ARBA" id="ARBA00022801"/>
    </source>
</evidence>
<dbReference type="RefSeq" id="WP_144543495.1">
    <property type="nucleotide sequence ID" value="NZ_CBCSDC010000003.1"/>
</dbReference>
<organism evidence="8 9">
    <name type="scientific">Cytobacillus oceanisediminis</name>
    <dbReference type="NCBI Taxonomy" id="665099"/>
    <lineage>
        <taxon>Bacteria</taxon>
        <taxon>Bacillati</taxon>
        <taxon>Bacillota</taxon>
        <taxon>Bacilli</taxon>
        <taxon>Bacillales</taxon>
        <taxon>Bacillaceae</taxon>
        <taxon>Cytobacillus</taxon>
    </lineage>
</organism>
<reference evidence="8 9" key="1">
    <citation type="journal article" date="2015" name="Stand. Genomic Sci.">
        <title>Genomic Encyclopedia of Bacterial and Archaeal Type Strains, Phase III: the genomes of soil and plant-associated and newly described type strains.</title>
        <authorList>
            <person name="Whitman W.B."/>
            <person name="Woyke T."/>
            <person name="Klenk H.P."/>
            <person name="Zhou Y."/>
            <person name="Lilburn T.G."/>
            <person name="Beck B.J."/>
            <person name="De Vos P."/>
            <person name="Vandamme P."/>
            <person name="Eisen J.A."/>
            <person name="Garrity G."/>
            <person name="Hugenholtz P."/>
            <person name="Kyrpides N.C."/>
        </authorList>
    </citation>
    <scope>NUCLEOTIDE SEQUENCE [LARGE SCALE GENOMIC DNA]</scope>
    <source>
        <strain evidence="8 9">CGMCC 1.10115</strain>
    </source>
</reference>
<dbReference type="InterPro" id="IPR027065">
    <property type="entry name" value="Lon_Prtase"/>
</dbReference>
<proteinExistence type="inferred from homology"/>
<dbReference type="PROSITE" id="PS01046">
    <property type="entry name" value="LON_SER"/>
    <property type="match status" value="1"/>
</dbReference>
<accession>A0A562JPD0</accession>
<dbReference type="InterPro" id="IPR008268">
    <property type="entry name" value="Peptidase_S16_AS"/>
</dbReference>
<keyword evidence="1 5" id="KW-0645">Protease</keyword>
<dbReference type="InterPro" id="IPR003593">
    <property type="entry name" value="AAA+_ATPase"/>
</dbReference>
<feature type="active site" evidence="5">
    <location>
        <position position="488"/>
    </location>
</feature>
<evidence type="ECO:0000259" key="7">
    <source>
        <dbReference type="PROSITE" id="PS51786"/>
    </source>
</evidence>
<comment type="caution">
    <text evidence="8">The sequence shown here is derived from an EMBL/GenBank/DDBJ whole genome shotgun (WGS) entry which is preliminary data.</text>
</comment>
<dbReference type="GO" id="GO:0004176">
    <property type="term" value="F:ATP-dependent peptidase activity"/>
    <property type="evidence" value="ECO:0007669"/>
    <property type="project" value="UniProtKB-UniRule"/>
</dbReference>
<dbReference type="GeneID" id="65404569"/>
<evidence type="ECO:0000256" key="5">
    <source>
        <dbReference type="PROSITE-ProRule" id="PRU01122"/>
    </source>
</evidence>
<keyword evidence="6" id="KW-0812">Transmembrane</keyword>
<comment type="catalytic activity">
    <reaction evidence="5">
        <text>Hydrolysis of proteins in presence of ATP.</text>
        <dbReference type="EC" id="3.4.21.53"/>
    </reaction>
</comment>
<evidence type="ECO:0000256" key="1">
    <source>
        <dbReference type="ARBA" id="ARBA00022670"/>
    </source>
</evidence>
<dbReference type="SMART" id="SM00382">
    <property type="entry name" value="AAA"/>
    <property type="match status" value="1"/>
</dbReference>
<dbReference type="Gene3D" id="3.30.230.10">
    <property type="match status" value="1"/>
</dbReference>
<dbReference type="OrthoDB" id="2318150at2"/>
<evidence type="ECO:0000256" key="4">
    <source>
        <dbReference type="ARBA" id="ARBA00026070"/>
    </source>
</evidence>
<comment type="similarity">
    <text evidence="5">Belongs to the peptidase S16 family.</text>
</comment>
<dbReference type="InterPro" id="IPR014721">
    <property type="entry name" value="Ribsml_uS5_D2-typ_fold_subgr"/>
</dbReference>
<dbReference type="GO" id="GO:0030163">
    <property type="term" value="P:protein catabolic process"/>
    <property type="evidence" value="ECO:0007669"/>
    <property type="project" value="InterPro"/>
</dbReference>
<protein>
    <recommendedName>
        <fullName evidence="5">endopeptidase La</fullName>
        <ecNumber evidence="5">3.4.21.53</ecNumber>
    </recommendedName>
</protein>
<dbReference type="EC" id="3.4.21.53" evidence="5"/>
<keyword evidence="6" id="KW-1133">Transmembrane helix</keyword>